<protein>
    <submittedName>
        <fullName evidence="1">Uncharacterized protein</fullName>
    </submittedName>
</protein>
<name>A0A645DID2_9ZZZZ</name>
<organism evidence="1">
    <name type="scientific">bioreactor metagenome</name>
    <dbReference type="NCBI Taxonomy" id="1076179"/>
    <lineage>
        <taxon>unclassified sequences</taxon>
        <taxon>metagenomes</taxon>
        <taxon>ecological metagenomes</taxon>
    </lineage>
</organism>
<proteinExistence type="predicted"/>
<reference evidence="1" key="1">
    <citation type="submission" date="2019-08" db="EMBL/GenBank/DDBJ databases">
        <authorList>
            <person name="Kucharzyk K."/>
            <person name="Murdoch R.W."/>
            <person name="Higgins S."/>
            <person name="Loffler F."/>
        </authorList>
    </citation>
    <scope>NUCLEOTIDE SEQUENCE</scope>
</reference>
<dbReference type="AlphaFoldDB" id="A0A645DID2"/>
<dbReference type="EMBL" id="VSSQ01036321">
    <property type="protein sequence ID" value="MPM88768.1"/>
    <property type="molecule type" value="Genomic_DNA"/>
</dbReference>
<sequence length="159" mass="17370">MSVEADLSVFPLEGGGQGAAVRPRLRLGEAQHKAHPAVYDLLHALGLLLGIAEAEHVGNGQRLPEHKMRASVFADFLGHQHEGDGIHRRSAVLLGHAQHAEARRGKGVHKALGIFSLLVALLHVLLRAVPSHHLPQALQQQLLFLRQSEIHSLRHSFLC</sequence>
<gene>
    <name evidence="1" type="ORF">SDC9_135872</name>
</gene>
<accession>A0A645DID2</accession>
<evidence type="ECO:0000313" key="1">
    <source>
        <dbReference type="EMBL" id="MPM88768.1"/>
    </source>
</evidence>
<comment type="caution">
    <text evidence="1">The sequence shown here is derived from an EMBL/GenBank/DDBJ whole genome shotgun (WGS) entry which is preliminary data.</text>
</comment>